<organism evidence="9 10">
    <name type="scientific">Batillaria attramentaria</name>
    <dbReference type="NCBI Taxonomy" id="370345"/>
    <lineage>
        <taxon>Eukaryota</taxon>
        <taxon>Metazoa</taxon>
        <taxon>Spiralia</taxon>
        <taxon>Lophotrochozoa</taxon>
        <taxon>Mollusca</taxon>
        <taxon>Gastropoda</taxon>
        <taxon>Caenogastropoda</taxon>
        <taxon>Sorbeoconcha</taxon>
        <taxon>Cerithioidea</taxon>
        <taxon>Batillariidae</taxon>
        <taxon>Batillaria</taxon>
    </lineage>
</organism>
<keyword evidence="4 8" id="KW-0812">Transmembrane</keyword>
<reference evidence="9 10" key="1">
    <citation type="journal article" date="2023" name="Sci. Data">
        <title>Genome assembly of the Korean intertidal mud-creeper Batillaria attramentaria.</title>
        <authorList>
            <person name="Patra A.K."/>
            <person name="Ho P.T."/>
            <person name="Jun S."/>
            <person name="Lee S.J."/>
            <person name="Kim Y."/>
            <person name="Won Y.J."/>
        </authorList>
    </citation>
    <scope>NUCLEOTIDE SEQUENCE [LARGE SCALE GENOMIC DNA]</scope>
    <source>
        <strain evidence="9">Wonlab-2016</strain>
    </source>
</reference>
<comment type="subcellular location">
    <subcellularLocation>
        <location evidence="1">Membrane</location>
        <topology evidence="1">Multi-pass membrane protein</topology>
    </subcellularLocation>
</comment>
<gene>
    <name evidence="9" type="ORF">BaRGS_00007585</name>
</gene>
<feature type="transmembrane region" description="Helical" evidence="8">
    <location>
        <begin position="179"/>
        <end position="196"/>
    </location>
</feature>
<keyword evidence="10" id="KW-1185">Reference proteome</keyword>
<evidence type="ECO:0000256" key="8">
    <source>
        <dbReference type="SAM" id="Phobius"/>
    </source>
</evidence>
<evidence type="ECO:0000256" key="7">
    <source>
        <dbReference type="ARBA" id="ARBA00039669"/>
    </source>
</evidence>
<evidence type="ECO:0000256" key="6">
    <source>
        <dbReference type="ARBA" id="ARBA00023136"/>
    </source>
</evidence>
<dbReference type="EMBL" id="JACVVK020000033">
    <property type="protein sequence ID" value="KAK7501100.1"/>
    <property type="molecule type" value="Genomic_DNA"/>
</dbReference>
<dbReference type="AlphaFoldDB" id="A0ABD0LNT0"/>
<dbReference type="GO" id="GO:0016020">
    <property type="term" value="C:membrane"/>
    <property type="evidence" value="ECO:0007669"/>
    <property type="project" value="UniProtKB-SubCell"/>
</dbReference>
<name>A0ABD0LNT0_9CAEN</name>
<comment type="caution">
    <text evidence="9">The sequence shown here is derived from an EMBL/GenBank/DDBJ whole genome shotgun (WGS) entry which is preliminary data.</text>
</comment>
<feature type="transmembrane region" description="Helical" evidence="8">
    <location>
        <begin position="303"/>
        <end position="323"/>
    </location>
</feature>
<dbReference type="Proteomes" id="UP001519460">
    <property type="component" value="Unassembled WGS sequence"/>
</dbReference>
<feature type="transmembrane region" description="Helical" evidence="8">
    <location>
        <begin position="151"/>
        <end position="173"/>
    </location>
</feature>
<evidence type="ECO:0000256" key="1">
    <source>
        <dbReference type="ARBA" id="ARBA00004141"/>
    </source>
</evidence>
<protein>
    <recommendedName>
        <fullName evidence="7">Adenosine 3'-phospho 5'-phosphosulfate transporter 2</fullName>
    </recommendedName>
</protein>
<dbReference type="InterPro" id="IPR013657">
    <property type="entry name" value="SCL35B1-4/HUT1"/>
</dbReference>
<evidence type="ECO:0000313" key="10">
    <source>
        <dbReference type="Proteomes" id="UP001519460"/>
    </source>
</evidence>
<feature type="transmembrane region" description="Helical" evidence="8">
    <location>
        <begin position="203"/>
        <end position="224"/>
    </location>
</feature>
<accession>A0ABD0LNT0</accession>
<feature type="transmembrane region" description="Helical" evidence="8">
    <location>
        <begin position="117"/>
        <end position="139"/>
    </location>
</feature>
<comment type="similarity">
    <text evidence="2">Belongs to the nucleotide-sugar transporter family. SLC35B subfamily.</text>
</comment>
<feature type="transmembrane region" description="Helical" evidence="8">
    <location>
        <begin position="357"/>
        <end position="375"/>
    </location>
</feature>
<dbReference type="Pfam" id="PF08449">
    <property type="entry name" value="UAA"/>
    <property type="match status" value="1"/>
</dbReference>
<evidence type="ECO:0000256" key="3">
    <source>
        <dbReference type="ARBA" id="ARBA00022448"/>
    </source>
</evidence>
<feature type="transmembrane region" description="Helical" evidence="8">
    <location>
        <begin position="268"/>
        <end position="291"/>
    </location>
</feature>
<proteinExistence type="inferred from homology"/>
<evidence type="ECO:0000256" key="5">
    <source>
        <dbReference type="ARBA" id="ARBA00022989"/>
    </source>
</evidence>
<dbReference type="PANTHER" id="PTHR10778">
    <property type="entry name" value="SOLUTE CARRIER FAMILY 35 MEMBER B"/>
    <property type="match status" value="1"/>
</dbReference>
<keyword evidence="6 8" id="KW-0472">Membrane</keyword>
<evidence type="ECO:0000256" key="2">
    <source>
        <dbReference type="ARBA" id="ARBA00010694"/>
    </source>
</evidence>
<feature type="transmembrane region" description="Helical" evidence="8">
    <location>
        <begin position="87"/>
        <end position="105"/>
    </location>
</feature>
<feature type="transmembrane region" description="Helical" evidence="8">
    <location>
        <begin position="230"/>
        <end position="248"/>
    </location>
</feature>
<keyword evidence="3" id="KW-0813">Transport</keyword>
<evidence type="ECO:0000313" key="9">
    <source>
        <dbReference type="EMBL" id="KAK7501100.1"/>
    </source>
</evidence>
<evidence type="ECO:0000256" key="4">
    <source>
        <dbReference type="ARBA" id="ARBA00022692"/>
    </source>
</evidence>
<keyword evidence="5 8" id="KW-1133">Transmembrane helix</keyword>
<dbReference type="PANTHER" id="PTHR10778:SF8">
    <property type="entry name" value="ADENOSINE 3'-PHOSPHO 5'-PHOSPHOSULFATE TRANSPORTER 2"/>
    <property type="match status" value="1"/>
</dbReference>
<sequence length="408" mass="45902">MIKIVPFRPGKLESEADRATASLSPVTNMAQYSQPHDGMRMKGVKDGAVSIVMGNPRYYTMEQDSSTQQPVPLLCFDLSHLSRAWQFVVLTLATFAFYLVYGYMQELIFRLEGFKPFGWYLTLVQFGCYMIIGLAELQLQRDKVRKIPLRDYLLLAFLTVATMGLSNTSVGYLNYPTQVIFKCCKLIPVLIGGILIQGKRFSIYDVTACLCMSFGLILFTLADSTVQPNFNLYGVLLISLALCADGVIGNVQEKTLKQYGASNSEMVLYSYGIGFFYILVGMVVTGNIVPAFQFCQQHVMKTYGYAVIFSLTGYLGLNIVLTLVKTFGALMAVTVTTCRKAVTIVMSFMFFTKPFTFQYLWSGLIVVLGIYLNLYSKNKVAWDTYISNFLRRLGVQQHRWQVTAESIV</sequence>